<dbReference type="Proteomes" id="UP000230709">
    <property type="component" value="Chromosome"/>
</dbReference>
<evidence type="ECO:0008006" key="4">
    <source>
        <dbReference type="Google" id="ProtNLM"/>
    </source>
</evidence>
<evidence type="ECO:0000256" key="1">
    <source>
        <dbReference type="SAM" id="MobiDB-lite"/>
    </source>
</evidence>
<dbReference type="EMBL" id="CP023737">
    <property type="protein sequence ID" value="ATQ67665.1"/>
    <property type="molecule type" value="Genomic_DNA"/>
</dbReference>
<name>A0A2D2CY61_METT3</name>
<protein>
    <recommendedName>
        <fullName evidence="4">Neuraminidase</fullName>
    </recommendedName>
</protein>
<dbReference type="AlphaFoldDB" id="A0A2D2CY61"/>
<proteinExistence type="predicted"/>
<dbReference type="Pfam" id="PF15892">
    <property type="entry name" value="BNR_4"/>
    <property type="match status" value="1"/>
</dbReference>
<keyword evidence="3" id="KW-1185">Reference proteome</keyword>
<dbReference type="STRING" id="595536.GCA_000178815_03754"/>
<gene>
    <name evidence="2" type="ORF">CQW49_07015</name>
</gene>
<sequence length="513" mass="55682">MVVHMAATAGRPKPIGPRGGAVIRGRARARIGLIWARPPRRDRPGRGSTMMRCGVALFRAAVFLITLTASAGAADGSSECRSVSALDRGGKHFFELGEVWTGVGTRVGSAASSDGRLLLAYYDPDRWVTISAFDPGDGRLCSFRLPSQFDGWDAHNRLEIAVSSDGLAHVVGNMHASKMFYARGPLDDIGAMRPESMIGKDENRATYPVFLKDASGRLLFMYRSGGSGDGSWLMNQWGNGRWTRIGELFASRDARDHASAYPTPFVQGRDGEMHIAAIWRRNPDVSSNFAITYASTRDFRNWRGEGGKTVSAPLRPETMAMVDSPGEGAGLLQSTLLLRPDGEPAIMYMRYGSQGADAVFLATRDSARNWRSREIVGAAERSSIAGRGAIPNLPHFVILDQQGAKVRFRVALAGEDRRRFVLDLTSGAIEPDSAPPPPSRDIAMPKALKDGLADVVAYHGKVLKNGAESESVVGALQWFAQRANHDRPRECSSNAPLACRPPASPLYYIPDAR</sequence>
<dbReference type="KEGG" id="mtw:CQW49_07015"/>
<evidence type="ECO:0000313" key="3">
    <source>
        <dbReference type="Proteomes" id="UP000230709"/>
    </source>
</evidence>
<organism evidence="2 3">
    <name type="scientific">Methylosinus trichosporium (strain ATCC 35070 / NCIMB 11131 / UNIQEM 75 / OB3b)</name>
    <dbReference type="NCBI Taxonomy" id="595536"/>
    <lineage>
        <taxon>Bacteria</taxon>
        <taxon>Pseudomonadati</taxon>
        <taxon>Pseudomonadota</taxon>
        <taxon>Alphaproteobacteria</taxon>
        <taxon>Hyphomicrobiales</taxon>
        <taxon>Methylocystaceae</taxon>
        <taxon>Methylosinus</taxon>
    </lineage>
</organism>
<reference evidence="3" key="1">
    <citation type="submission" date="2017-10" db="EMBL/GenBank/DDBJ databases">
        <title>Completed PacBio SMRT sequence of Methylosinus trichosporium OB3b reveals presence of a third large plasmid.</title>
        <authorList>
            <person name="Charles T.C."/>
            <person name="Lynch M.D.J."/>
            <person name="Heil J.R."/>
            <person name="Cheng J."/>
        </authorList>
    </citation>
    <scope>NUCLEOTIDE SEQUENCE [LARGE SCALE GENOMIC DNA]</scope>
    <source>
        <strain evidence="3">OB3b</strain>
    </source>
</reference>
<dbReference type="SUPFAM" id="SSF89372">
    <property type="entry name" value="Fucose-specific lectin"/>
    <property type="match status" value="1"/>
</dbReference>
<accession>A0A2D2CY61</accession>
<feature type="region of interest" description="Disordered" evidence="1">
    <location>
        <begin position="1"/>
        <end position="20"/>
    </location>
</feature>
<evidence type="ECO:0000313" key="2">
    <source>
        <dbReference type="EMBL" id="ATQ67665.1"/>
    </source>
</evidence>